<evidence type="ECO:0000259" key="2">
    <source>
        <dbReference type="Pfam" id="PF01035"/>
    </source>
</evidence>
<evidence type="ECO:0000256" key="1">
    <source>
        <dbReference type="ARBA" id="ARBA00022763"/>
    </source>
</evidence>
<accession>A0AA41Z6H0</accession>
<dbReference type="GO" id="GO:0006281">
    <property type="term" value="P:DNA repair"/>
    <property type="evidence" value="ECO:0007669"/>
    <property type="project" value="InterPro"/>
</dbReference>
<feature type="domain" description="Methylated-DNA-[protein]-cysteine S-methyltransferase DNA binding" evidence="2">
    <location>
        <begin position="6"/>
        <end position="67"/>
    </location>
</feature>
<dbReference type="AlphaFoldDB" id="A0AA41Z6H0"/>
<keyword evidence="4" id="KW-1185">Reference proteome</keyword>
<dbReference type="SUPFAM" id="SSF46767">
    <property type="entry name" value="Methylated DNA-protein cysteine methyltransferase, C-terminal domain"/>
    <property type="match status" value="1"/>
</dbReference>
<sequence length="75" mass="8288">MLQEMTTSYDALAARLGTKDARDVTAAIANNTVAVLVSCHRVIKKDGTISGYRWGFRRSRALLAREARWSGYGRG</sequence>
<dbReference type="PANTHER" id="PTHR10815:SF14">
    <property type="entry name" value="BIFUNCTIONAL TRANSCRIPTIONAL ACTIVATOR_DNA REPAIR ENZYME ADA"/>
    <property type="match status" value="1"/>
</dbReference>
<dbReference type="InterPro" id="IPR014048">
    <property type="entry name" value="MethylDNA_cys_MeTrfase_DNA-bd"/>
</dbReference>
<keyword evidence="3" id="KW-0489">Methyltransferase</keyword>
<evidence type="ECO:0000313" key="3">
    <source>
        <dbReference type="EMBL" id="MCW6533813.1"/>
    </source>
</evidence>
<dbReference type="InterPro" id="IPR036388">
    <property type="entry name" value="WH-like_DNA-bd_sf"/>
</dbReference>
<reference evidence="3" key="1">
    <citation type="submission" date="2022-06" db="EMBL/GenBank/DDBJ databases">
        <title>Sphingomonas sp. nov. isolated from rhizosphere soil of tomato.</title>
        <authorList>
            <person name="Dong H."/>
            <person name="Gao R."/>
        </authorList>
    </citation>
    <scope>NUCLEOTIDE SEQUENCE</scope>
    <source>
        <strain evidence="3">MMSM24</strain>
    </source>
</reference>
<gene>
    <name evidence="3" type="ORF">NEE01_03345</name>
</gene>
<dbReference type="GO" id="GO:0003908">
    <property type="term" value="F:methylated-DNA-[protein]-cysteine S-methyltransferase activity"/>
    <property type="evidence" value="ECO:0007669"/>
    <property type="project" value="UniProtKB-EC"/>
</dbReference>
<dbReference type="Gene3D" id="1.10.10.10">
    <property type="entry name" value="Winged helix-like DNA-binding domain superfamily/Winged helix DNA-binding domain"/>
    <property type="match status" value="1"/>
</dbReference>
<dbReference type="EC" id="2.1.1.63" evidence="3"/>
<dbReference type="GO" id="GO:0032259">
    <property type="term" value="P:methylation"/>
    <property type="evidence" value="ECO:0007669"/>
    <property type="project" value="UniProtKB-KW"/>
</dbReference>
<dbReference type="CDD" id="cd06445">
    <property type="entry name" value="ATase"/>
    <property type="match status" value="1"/>
</dbReference>
<dbReference type="InterPro" id="IPR036217">
    <property type="entry name" value="MethylDNA_cys_MeTrfase_DNAb"/>
</dbReference>
<keyword evidence="3" id="KW-0808">Transferase</keyword>
<protein>
    <submittedName>
        <fullName evidence="3">Methylated-DNA--[protein]-cysteine S-methyltransferase</fullName>
        <ecNumber evidence="3">2.1.1.63</ecNumber>
    </submittedName>
</protein>
<organism evidence="3 4">
    <name type="scientific">Sphingomonas lycopersici</name>
    <dbReference type="NCBI Taxonomy" id="2951807"/>
    <lineage>
        <taxon>Bacteria</taxon>
        <taxon>Pseudomonadati</taxon>
        <taxon>Pseudomonadota</taxon>
        <taxon>Alphaproteobacteria</taxon>
        <taxon>Sphingomonadales</taxon>
        <taxon>Sphingomonadaceae</taxon>
        <taxon>Sphingomonas</taxon>
    </lineage>
</organism>
<name>A0AA41Z6H0_9SPHN</name>
<dbReference type="RefSeq" id="WP_265267858.1">
    <property type="nucleotide sequence ID" value="NZ_JANFAV010000001.1"/>
</dbReference>
<dbReference type="NCBIfam" id="TIGR00589">
    <property type="entry name" value="ogt"/>
    <property type="match status" value="1"/>
</dbReference>
<proteinExistence type="predicted"/>
<dbReference type="Pfam" id="PF01035">
    <property type="entry name" value="DNA_binding_1"/>
    <property type="match status" value="1"/>
</dbReference>
<comment type="caution">
    <text evidence="3">The sequence shown here is derived from an EMBL/GenBank/DDBJ whole genome shotgun (WGS) entry which is preliminary data.</text>
</comment>
<dbReference type="EMBL" id="JANFAV010000001">
    <property type="protein sequence ID" value="MCW6533813.1"/>
    <property type="molecule type" value="Genomic_DNA"/>
</dbReference>
<keyword evidence="1" id="KW-0227">DNA damage</keyword>
<dbReference type="Proteomes" id="UP001165565">
    <property type="component" value="Unassembled WGS sequence"/>
</dbReference>
<evidence type="ECO:0000313" key="4">
    <source>
        <dbReference type="Proteomes" id="UP001165565"/>
    </source>
</evidence>
<dbReference type="PANTHER" id="PTHR10815">
    <property type="entry name" value="METHYLATED-DNA--PROTEIN-CYSTEINE METHYLTRANSFERASE"/>
    <property type="match status" value="1"/>
</dbReference>